<gene>
    <name evidence="3" type="ORF">M404DRAFT_926159</name>
</gene>
<keyword evidence="4" id="KW-1185">Reference proteome</keyword>
<feature type="non-terminal residue" evidence="3">
    <location>
        <position position="495"/>
    </location>
</feature>
<organism evidence="3 4">
    <name type="scientific">Pisolithus tinctorius Marx 270</name>
    <dbReference type="NCBI Taxonomy" id="870435"/>
    <lineage>
        <taxon>Eukaryota</taxon>
        <taxon>Fungi</taxon>
        <taxon>Dikarya</taxon>
        <taxon>Basidiomycota</taxon>
        <taxon>Agaricomycotina</taxon>
        <taxon>Agaricomycetes</taxon>
        <taxon>Agaricomycetidae</taxon>
        <taxon>Boletales</taxon>
        <taxon>Sclerodermatineae</taxon>
        <taxon>Pisolithaceae</taxon>
        <taxon>Pisolithus</taxon>
    </lineage>
</organism>
<dbReference type="Proteomes" id="UP000054217">
    <property type="component" value="Unassembled WGS sequence"/>
</dbReference>
<sequence>MRDTLAKIARVVSDAAQFVTNYSETKSFWKQLGRNILSESLSVVDGYVETLDDLMQQYRDCAVRDIQINMYQVLEDVNLEGMVYAAGAGLDTTKRCLDGTRTEILQQIVSWATDLDVNAPRILWLRGQAGRGKSTIAHTVASWIKDVGGLGSCFCFARDRQAERREQKIFTTIARGLADRDPAFRRALADAISRDYDLKTTSDVVQQWQQLILGPLSKVDGMIVGNVVVVIDALDESGPEASRRHILSLLTSTEASHLPTNFRILLTSRPLPDIERALGACPHVRPTSLDDISGELTERDIRLYVSTQLGHLREMGAIEVQTIVQKSDGLFEWARLACEFIKPNKPGRTVRERYDEVAFLCSGGGGTLLDVMYRTILEDTIPDDNTTLARFRSVMRQIMGTFEPLRMDAANKMRTYFPRKEDHFDVTIILGFMSPVLGGIADRTSVVRPLHASFYDFLTDPARSGIYCVGASDMHSLAFASLQILCNDLRFNICE</sequence>
<dbReference type="InParanoid" id="A0A0C3JH12"/>
<dbReference type="SUPFAM" id="SSF52540">
    <property type="entry name" value="P-loop containing nucleoside triphosphate hydrolases"/>
    <property type="match status" value="1"/>
</dbReference>
<dbReference type="EMBL" id="KN832038">
    <property type="protein sequence ID" value="KIN96881.1"/>
    <property type="molecule type" value="Genomic_DNA"/>
</dbReference>
<keyword evidence="1" id="KW-0677">Repeat</keyword>
<evidence type="ECO:0000313" key="3">
    <source>
        <dbReference type="EMBL" id="KIN96881.1"/>
    </source>
</evidence>
<dbReference type="PROSITE" id="PS50837">
    <property type="entry name" value="NACHT"/>
    <property type="match status" value="1"/>
</dbReference>
<reference evidence="3 4" key="1">
    <citation type="submission" date="2014-04" db="EMBL/GenBank/DDBJ databases">
        <authorList>
            <consortium name="DOE Joint Genome Institute"/>
            <person name="Kuo A."/>
            <person name="Kohler A."/>
            <person name="Costa M.D."/>
            <person name="Nagy L.G."/>
            <person name="Floudas D."/>
            <person name="Copeland A."/>
            <person name="Barry K.W."/>
            <person name="Cichocki N."/>
            <person name="Veneault-Fourrey C."/>
            <person name="LaButti K."/>
            <person name="Lindquist E.A."/>
            <person name="Lipzen A."/>
            <person name="Lundell T."/>
            <person name="Morin E."/>
            <person name="Murat C."/>
            <person name="Sun H."/>
            <person name="Tunlid A."/>
            <person name="Henrissat B."/>
            <person name="Grigoriev I.V."/>
            <person name="Hibbett D.S."/>
            <person name="Martin F."/>
            <person name="Nordberg H.P."/>
            <person name="Cantor M.N."/>
            <person name="Hua S.X."/>
        </authorList>
    </citation>
    <scope>NUCLEOTIDE SEQUENCE [LARGE SCALE GENOMIC DNA]</scope>
    <source>
        <strain evidence="3 4">Marx 270</strain>
    </source>
</reference>
<dbReference type="InterPro" id="IPR007111">
    <property type="entry name" value="NACHT_NTPase"/>
</dbReference>
<dbReference type="PANTHER" id="PTHR10039">
    <property type="entry name" value="AMELOGENIN"/>
    <property type="match status" value="1"/>
</dbReference>
<dbReference type="InterPro" id="IPR056884">
    <property type="entry name" value="NPHP3-like_N"/>
</dbReference>
<dbReference type="OrthoDB" id="3267051at2759"/>
<dbReference type="Pfam" id="PF24883">
    <property type="entry name" value="NPHP3_N"/>
    <property type="match status" value="1"/>
</dbReference>
<dbReference type="Gene3D" id="3.40.50.300">
    <property type="entry name" value="P-loop containing nucleotide triphosphate hydrolases"/>
    <property type="match status" value="1"/>
</dbReference>
<accession>A0A0C3JH12</accession>
<name>A0A0C3JH12_PISTI</name>
<protein>
    <recommendedName>
        <fullName evidence="2">NACHT domain-containing protein</fullName>
    </recommendedName>
</protein>
<evidence type="ECO:0000313" key="4">
    <source>
        <dbReference type="Proteomes" id="UP000054217"/>
    </source>
</evidence>
<evidence type="ECO:0000256" key="1">
    <source>
        <dbReference type="ARBA" id="ARBA00022737"/>
    </source>
</evidence>
<reference evidence="4" key="2">
    <citation type="submission" date="2015-01" db="EMBL/GenBank/DDBJ databases">
        <title>Evolutionary Origins and Diversification of the Mycorrhizal Mutualists.</title>
        <authorList>
            <consortium name="DOE Joint Genome Institute"/>
            <consortium name="Mycorrhizal Genomics Consortium"/>
            <person name="Kohler A."/>
            <person name="Kuo A."/>
            <person name="Nagy L.G."/>
            <person name="Floudas D."/>
            <person name="Copeland A."/>
            <person name="Barry K.W."/>
            <person name="Cichocki N."/>
            <person name="Veneault-Fourrey C."/>
            <person name="LaButti K."/>
            <person name="Lindquist E.A."/>
            <person name="Lipzen A."/>
            <person name="Lundell T."/>
            <person name="Morin E."/>
            <person name="Murat C."/>
            <person name="Riley R."/>
            <person name="Ohm R."/>
            <person name="Sun H."/>
            <person name="Tunlid A."/>
            <person name="Henrissat B."/>
            <person name="Grigoriev I.V."/>
            <person name="Hibbett D.S."/>
            <person name="Martin F."/>
        </authorList>
    </citation>
    <scope>NUCLEOTIDE SEQUENCE [LARGE SCALE GENOMIC DNA]</scope>
    <source>
        <strain evidence="4">Marx 270</strain>
    </source>
</reference>
<proteinExistence type="predicted"/>
<evidence type="ECO:0000259" key="2">
    <source>
        <dbReference type="PROSITE" id="PS50837"/>
    </source>
</evidence>
<feature type="domain" description="NACHT" evidence="2">
    <location>
        <begin position="121"/>
        <end position="270"/>
    </location>
</feature>
<dbReference type="InterPro" id="IPR027417">
    <property type="entry name" value="P-loop_NTPase"/>
</dbReference>
<dbReference type="AlphaFoldDB" id="A0A0C3JH12"/>
<dbReference type="HOGENOM" id="CLU_000288_6_0_1"/>